<evidence type="ECO:0000256" key="3">
    <source>
        <dbReference type="ARBA" id="ARBA00004906"/>
    </source>
</evidence>
<dbReference type="PROSITE" id="PS50089">
    <property type="entry name" value="ZF_RING_2"/>
    <property type="match status" value="1"/>
</dbReference>
<dbReference type="Proteomes" id="UP001159364">
    <property type="component" value="Linkage Group LG02"/>
</dbReference>
<keyword evidence="6 15" id="KW-0812">Transmembrane</keyword>
<dbReference type="InterPro" id="IPR013083">
    <property type="entry name" value="Znf_RING/FYVE/PHD"/>
</dbReference>
<keyword evidence="10" id="KW-0862">Zinc</keyword>
<name>A0AAV8TYX4_9ROSI</name>
<dbReference type="FunFam" id="3.30.40.10:FF:000233">
    <property type="entry name" value="RING-H2 finger protein ATL54"/>
    <property type="match status" value="1"/>
</dbReference>
<evidence type="ECO:0000256" key="2">
    <source>
        <dbReference type="ARBA" id="ARBA00004167"/>
    </source>
</evidence>
<keyword evidence="12 15" id="KW-0472">Membrane</keyword>
<evidence type="ECO:0000256" key="15">
    <source>
        <dbReference type="SAM" id="Phobius"/>
    </source>
</evidence>
<dbReference type="InterPro" id="IPR044600">
    <property type="entry name" value="ATL1/ATL16-like"/>
</dbReference>
<comment type="caution">
    <text evidence="17">The sequence shown here is derived from an EMBL/GenBank/DDBJ whole genome shotgun (WGS) entry which is preliminary data.</text>
</comment>
<comment type="catalytic activity">
    <reaction evidence="1">
        <text>S-ubiquitinyl-[E2 ubiquitin-conjugating enzyme]-L-cysteine + [acceptor protein]-L-lysine = [E2 ubiquitin-conjugating enzyme]-L-cysteine + N(6)-ubiquitinyl-[acceptor protein]-L-lysine.</text>
        <dbReference type="EC" id="2.3.2.27"/>
    </reaction>
</comment>
<accession>A0AAV8TYX4</accession>
<dbReference type="SMART" id="SM00184">
    <property type="entry name" value="RING"/>
    <property type="match status" value="1"/>
</dbReference>
<dbReference type="CDD" id="cd16461">
    <property type="entry name" value="RING-H2_EL5-like"/>
    <property type="match status" value="1"/>
</dbReference>
<dbReference type="EMBL" id="JAIWQS010000002">
    <property type="protein sequence ID" value="KAJ8772237.1"/>
    <property type="molecule type" value="Genomic_DNA"/>
</dbReference>
<keyword evidence="8 14" id="KW-0863">Zinc-finger</keyword>
<feature type="domain" description="RING-type" evidence="16">
    <location>
        <begin position="147"/>
        <end position="189"/>
    </location>
</feature>
<organism evidence="17 18">
    <name type="scientific">Erythroxylum novogranatense</name>
    <dbReference type="NCBI Taxonomy" id="1862640"/>
    <lineage>
        <taxon>Eukaryota</taxon>
        <taxon>Viridiplantae</taxon>
        <taxon>Streptophyta</taxon>
        <taxon>Embryophyta</taxon>
        <taxon>Tracheophyta</taxon>
        <taxon>Spermatophyta</taxon>
        <taxon>Magnoliopsida</taxon>
        <taxon>eudicotyledons</taxon>
        <taxon>Gunneridae</taxon>
        <taxon>Pentapetalae</taxon>
        <taxon>rosids</taxon>
        <taxon>fabids</taxon>
        <taxon>Malpighiales</taxon>
        <taxon>Erythroxylaceae</taxon>
        <taxon>Erythroxylum</taxon>
    </lineage>
</organism>
<evidence type="ECO:0000256" key="1">
    <source>
        <dbReference type="ARBA" id="ARBA00000900"/>
    </source>
</evidence>
<keyword evidence="9" id="KW-0833">Ubl conjugation pathway</keyword>
<evidence type="ECO:0000256" key="9">
    <source>
        <dbReference type="ARBA" id="ARBA00022786"/>
    </source>
</evidence>
<evidence type="ECO:0000256" key="10">
    <source>
        <dbReference type="ARBA" id="ARBA00022833"/>
    </source>
</evidence>
<dbReference type="GO" id="GO:0016567">
    <property type="term" value="P:protein ubiquitination"/>
    <property type="evidence" value="ECO:0007669"/>
    <property type="project" value="InterPro"/>
</dbReference>
<dbReference type="AlphaFoldDB" id="A0AAV8TYX4"/>
<reference evidence="17 18" key="1">
    <citation type="submission" date="2021-09" db="EMBL/GenBank/DDBJ databases">
        <title>Genomic insights and catalytic innovation underlie evolution of tropane alkaloids biosynthesis.</title>
        <authorList>
            <person name="Wang Y.-J."/>
            <person name="Tian T."/>
            <person name="Huang J.-P."/>
            <person name="Huang S.-X."/>
        </authorList>
    </citation>
    <scope>NUCLEOTIDE SEQUENCE [LARGE SCALE GENOMIC DNA]</scope>
    <source>
        <strain evidence="17">KIB-2018</strain>
        <tissue evidence="17">Leaf</tissue>
    </source>
</reference>
<evidence type="ECO:0000313" key="18">
    <source>
        <dbReference type="Proteomes" id="UP001159364"/>
    </source>
</evidence>
<proteinExistence type="inferred from homology"/>
<dbReference type="GO" id="GO:0016020">
    <property type="term" value="C:membrane"/>
    <property type="evidence" value="ECO:0007669"/>
    <property type="project" value="UniProtKB-SubCell"/>
</dbReference>
<gene>
    <name evidence="17" type="ORF">K2173_027414</name>
</gene>
<evidence type="ECO:0000256" key="5">
    <source>
        <dbReference type="ARBA" id="ARBA00022679"/>
    </source>
</evidence>
<evidence type="ECO:0000313" key="17">
    <source>
        <dbReference type="EMBL" id="KAJ8772237.1"/>
    </source>
</evidence>
<dbReference type="Pfam" id="PF13639">
    <property type="entry name" value="zf-RING_2"/>
    <property type="match status" value="1"/>
</dbReference>
<dbReference type="SMART" id="SM01197">
    <property type="entry name" value="FANCL_C"/>
    <property type="match status" value="1"/>
</dbReference>
<sequence length="382" mass="43225">MASLRHRKLFPAPSETNQTDACNGFCDPACPYNCDSYSDYYFLTTPPPPPFTSQQHSISPFFIIVVIILATLLLVVCYYFIVARSYSRGDRRSQHQADNVAEEFFDENQVQHPIWFITTTGLQQSVINSITIFKYKKGDGLIDSTDCSVCLSEFQQDETLRLLPKCSHAFHISCIDTWLRSHTNCPMCRAHIVNDAVVAPLVPRNQNPENLIAAVGAQMENNTEIDPEFTDVALRNELCEGRVVTDQGGDITYVGGERIQKREVISTDDNGHFQAIYDTDNDSEVDDNDMQPMRRSLSMDSLTSADLLLVLNDYHNPIKQERTLVDQTENAEKSSSAIDSKKFSPIRQCLSRSPVLMKRSFSCSGRIFSSRQNRNRNLVLPR</sequence>
<dbReference type="GO" id="GO:0008270">
    <property type="term" value="F:zinc ion binding"/>
    <property type="evidence" value="ECO:0007669"/>
    <property type="project" value="UniProtKB-KW"/>
</dbReference>
<comment type="similarity">
    <text evidence="13">Belongs to the RING-type zinc finger family. ATL subfamily.</text>
</comment>
<dbReference type="GO" id="GO:0061630">
    <property type="term" value="F:ubiquitin protein ligase activity"/>
    <property type="evidence" value="ECO:0007669"/>
    <property type="project" value="UniProtKB-EC"/>
</dbReference>
<comment type="subcellular location">
    <subcellularLocation>
        <location evidence="2">Membrane</location>
        <topology evidence="2">Single-pass membrane protein</topology>
    </subcellularLocation>
</comment>
<evidence type="ECO:0000259" key="16">
    <source>
        <dbReference type="PROSITE" id="PS50089"/>
    </source>
</evidence>
<feature type="transmembrane region" description="Helical" evidence="15">
    <location>
        <begin position="58"/>
        <end position="82"/>
    </location>
</feature>
<evidence type="ECO:0000256" key="4">
    <source>
        <dbReference type="ARBA" id="ARBA00012483"/>
    </source>
</evidence>
<evidence type="ECO:0000256" key="11">
    <source>
        <dbReference type="ARBA" id="ARBA00022989"/>
    </source>
</evidence>
<evidence type="ECO:0000256" key="6">
    <source>
        <dbReference type="ARBA" id="ARBA00022692"/>
    </source>
</evidence>
<dbReference type="InterPro" id="IPR001841">
    <property type="entry name" value="Znf_RING"/>
</dbReference>
<protein>
    <recommendedName>
        <fullName evidence="4">RING-type E3 ubiquitin transferase</fullName>
        <ecNumber evidence="4">2.3.2.27</ecNumber>
    </recommendedName>
</protein>
<keyword evidence="5" id="KW-0808">Transferase</keyword>
<dbReference type="PANTHER" id="PTHR46913">
    <property type="entry name" value="RING-H2 FINGER PROTEIN ATL16"/>
    <property type="match status" value="1"/>
</dbReference>
<evidence type="ECO:0000256" key="12">
    <source>
        <dbReference type="ARBA" id="ARBA00023136"/>
    </source>
</evidence>
<evidence type="ECO:0000256" key="13">
    <source>
        <dbReference type="ARBA" id="ARBA00024209"/>
    </source>
</evidence>
<dbReference type="PANTHER" id="PTHR46913:SF19">
    <property type="entry name" value="RING-TYPE E3 UBIQUITIN TRANSFERASE"/>
    <property type="match status" value="1"/>
</dbReference>
<evidence type="ECO:0000256" key="14">
    <source>
        <dbReference type="PROSITE-ProRule" id="PRU00175"/>
    </source>
</evidence>
<comment type="pathway">
    <text evidence="3">Protein modification; protein ubiquitination.</text>
</comment>
<keyword evidence="11 15" id="KW-1133">Transmembrane helix</keyword>
<dbReference type="SUPFAM" id="SSF57850">
    <property type="entry name" value="RING/U-box"/>
    <property type="match status" value="1"/>
</dbReference>
<keyword evidence="18" id="KW-1185">Reference proteome</keyword>
<dbReference type="Gene3D" id="3.30.40.10">
    <property type="entry name" value="Zinc/RING finger domain, C3HC4 (zinc finger)"/>
    <property type="match status" value="1"/>
</dbReference>
<evidence type="ECO:0000256" key="8">
    <source>
        <dbReference type="ARBA" id="ARBA00022771"/>
    </source>
</evidence>
<evidence type="ECO:0000256" key="7">
    <source>
        <dbReference type="ARBA" id="ARBA00022723"/>
    </source>
</evidence>
<dbReference type="EC" id="2.3.2.27" evidence="4"/>
<keyword evidence="7" id="KW-0479">Metal-binding</keyword>